<keyword evidence="3" id="KW-1185">Reference proteome</keyword>
<dbReference type="AlphaFoldDB" id="A0A1B0B6N8"/>
<reference evidence="2" key="2">
    <citation type="submission" date="2020-05" db="UniProtKB">
        <authorList>
            <consortium name="EnsemblMetazoa"/>
        </authorList>
    </citation>
    <scope>IDENTIFICATION</scope>
    <source>
        <strain evidence="2">IAEA</strain>
    </source>
</reference>
<name>A0A1B0B6N8_9MUSC</name>
<dbReference type="EnsemblMetazoa" id="GPPI020591-RA">
    <property type="protein sequence ID" value="GPPI020591-PA"/>
    <property type="gene ID" value="GPPI020591"/>
</dbReference>
<dbReference type="VEuPathDB" id="VectorBase:GPPI020591"/>
<evidence type="ECO:0000256" key="1">
    <source>
        <dbReference type="SAM" id="Phobius"/>
    </source>
</evidence>
<keyword evidence="1" id="KW-0472">Membrane</keyword>
<accession>A0A1B0B6N8</accession>
<evidence type="ECO:0000313" key="3">
    <source>
        <dbReference type="Proteomes" id="UP000092460"/>
    </source>
</evidence>
<dbReference type="EMBL" id="JXJN01009179">
    <property type="status" value="NOT_ANNOTATED_CDS"/>
    <property type="molecule type" value="Genomic_DNA"/>
</dbReference>
<feature type="transmembrane region" description="Helical" evidence="1">
    <location>
        <begin position="29"/>
        <end position="47"/>
    </location>
</feature>
<organism evidence="2 3">
    <name type="scientific">Glossina palpalis gambiensis</name>
    <dbReference type="NCBI Taxonomy" id="67801"/>
    <lineage>
        <taxon>Eukaryota</taxon>
        <taxon>Metazoa</taxon>
        <taxon>Ecdysozoa</taxon>
        <taxon>Arthropoda</taxon>
        <taxon>Hexapoda</taxon>
        <taxon>Insecta</taxon>
        <taxon>Pterygota</taxon>
        <taxon>Neoptera</taxon>
        <taxon>Endopterygota</taxon>
        <taxon>Diptera</taxon>
        <taxon>Brachycera</taxon>
        <taxon>Muscomorpha</taxon>
        <taxon>Hippoboscoidea</taxon>
        <taxon>Glossinidae</taxon>
        <taxon>Glossina</taxon>
    </lineage>
</organism>
<evidence type="ECO:0000313" key="2">
    <source>
        <dbReference type="EnsemblMetazoa" id="GPPI020591-PA"/>
    </source>
</evidence>
<keyword evidence="1" id="KW-0812">Transmembrane</keyword>
<dbReference type="EMBL" id="JXJN01009178">
    <property type="status" value="NOT_ANNOTATED_CDS"/>
    <property type="molecule type" value="Genomic_DNA"/>
</dbReference>
<proteinExistence type="predicted"/>
<dbReference type="Proteomes" id="UP000092460">
    <property type="component" value="Unassembled WGS sequence"/>
</dbReference>
<sequence>MRDATFTALPHISYWGFRAPITPATTAPIFIPVIPTSYAVLLILITIRNIEEPEPFKVILKKMFAFLHSHELPNDSECLTVK</sequence>
<protein>
    <submittedName>
        <fullName evidence="2">Uncharacterized protein</fullName>
    </submittedName>
</protein>
<reference evidence="3" key="1">
    <citation type="submission" date="2015-01" db="EMBL/GenBank/DDBJ databases">
        <authorList>
            <person name="Aksoy S."/>
            <person name="Warren W."/>
            <person name="Wilson R.K."/>
        </authorList>
    </citation>
    <scope>NUCLEOTIDE SEQUENCE [LARGE SCALE GENOMIC DNA]</scope>
    <source>
        <strain evidence="3">IAEA</strain>
    </source>
</reference>
<keyword evidence="1" id="KW-1133">Transmembrane helix</keyword>